<name>A0A7T1WUN7_9ACTN</name>
<evidence type="ECO:0000256" key="2">
    <source>
        <dbReference type="SAM" id="MobiDB-lite"/>
    </source>
</evidence>
<protein>
    <submittedName>
        <fullName evidence="5">TIR domain-containing protein</fullName>
    </submittedName>
</protein>
<evidence type="ECO:0000313" key="5">
    <source>
        <dbReference type="EMBL" id="QPP08110.1"/>
    </source>
</evidence>
<keyword evidence="3" id="KW-0812">Transmembrane</keyword>
<feature type="transmembrane region" description="Helical" evidence="3">
    <location>
        <begin position="151"/>
        <end position="173"/>
    </location>
</feature>
<dbReference type="SMART" id="SM00320">
    <property type="entry name" value="WD40"/>
    <property type="match status" value="3"/>
</dbReference>
<feature type="compositionally biased region" description="Basic and acidic residues" evidence="2">
    <location>
        <begin position="833"/>
        <end position="843"/>
    </location>
</feature>
<proteinExistence type="predicted"/>
<dbReference type="PANTHER" id="PTHR19879">
    <property type="entry name" value="TRANSCRIPTION INITIATION FACTOR TFIID"/>
    <property type="match status" value="1"/>
</dbReference>
<feature type="transmembrane region" description="Helical" evidence="3">
    <location>
        <begin position="475"/>
        <end position="495"/>
    </location>
</feature>
<dbReference type="SUPFAM" id="SSF50969">
    <property type="entry name" value="YVTN repeat-like/Quinoprotein amine dehydrogenase"/>
    <property type="match status" value="1"/>
</dbReference>
<reference evidence="6" key="1">
    <citation type="submission" date="2020-02" db="EMBL/GenBank/DDBJ databases">
        <title>Streptomyces sp. ASO4wet.</title>
        <authorList>
            <person name="Risdian C."/>
            <person name="Landwehr W."/>
            <person name="Schupp P."/>
            <person name="Wink J."/>
        </authorList>
    </citation>
    <scope>NUCLEOTIDE SEQUENCE [LARGE SCALE GENOMIC DNA]</scope>
    <source>
        <strain evidence="6">ASO4wet</strain>
    </source>
</reference>
<dbReference type="Pfam" id="PF13676">
    <property type="entry name" value="TIR_2"/>
    <property type="match status" value="1"/>
</dbReference>
<dbReference type="AlphaFoldDB" id="A0A7T1WUN7"/>
<keyword evidence="6" id="KW-1185">Reference proteome</keyword>
<dbReference type="RefSeq" id="WP_197351901.1">
    <property type="nucleotide sequence ID" value="NZ_CP048882.1"/>
</dbReference>
<dbReference type="PROSITE" id="PS50082">
    <property type="entry name" value="WD_REPEATS_2"/>
    <property type="match status" value="2"/>
</dbReference>
<dbReference type="PANTHER" id="PTHR19879:SF9">
    <property type="entry name" value="TRANSCRIPTION INITIATION FACTOR TFIID SUBUNIT 5"/>
    <property type="match status" value="1"/>
</dbReference>
<feature type="transmembrane region" description="Helical" evidence="3">
    <location>
        <begin position="17"/>
        <end position="42"/>
    </location>
</feature>
<feature type="repeat" description="WD" evidence="1">
    <location>
        <begin position="1074"/>
        <end position="1104"/>
    </location>
</feature>
<dbReference type="Proteomes" id="UP000595046">
    <property type="component" value="Chromosome"/>
</dbReference>
<keyword evidence="3" id="KW-1133">Transmembrane helix</keyword>
<keyword evidence="3" id="KW-0472">Membrane</keyword>
<feature type="transmembrane region" description="Helical" evidence="3">
    <location>
        <begin position="85"/>
        <end position="107"/>
    </location>
</feature>
<dbReference type="InterPro" id="IPR000157">
    <property type="entry name" value="TIR_dom"/>
</dbReference>
<dbReference type="SUPFAM" id="SSF52200">
    <property type="entry name" value="Toll/Interleukin receptor TIR domain"/>
    <property type="match status" value="1"/>
</dbReference>
<evidence type="ECO:0000313" key="6">
    <source>
        <dbReference type="Proteomes" id="UP000595046"/>
    </source>
</evidence>
<dbReference type="KEGG" id="sbat:G4Z16_18800"/>
<keyword evidence="1" id="KW-0853">WD repeat</keyword>
<organism evidence="5 6">
    <name type="scientific">Streptomyces bathyalis</name>
    <dbReference type="NCBI Taxonomy" id="2710756"/>
    <lineage>
        <taxon>Bacteria</taxon>
        <taxon>Bacillati</taxon>
        <taxon>Actinomycetota</taxon>
        <taxon>Actinomycetes</taxon>
        <taxon>Kitasatosporales</taxon>
        <taxon>Streptomycetaceae</taxon>
        <taxon>Streptomyces</taxon>
    </lineage>
</organism>
<feature type="region of interest" description="Disordered" evidence="2">
    <location>
        <begin position="833"/>
        <end position="861"/>
    </location>
</feature>
<accession>A0A7T1WUN7</accession>
<evidence type="ECO:0000256" key="3">
    <source>
        <dbReference type="SAM" id="Phobius"/>
    </source>
</evidence>
<evidence type="ECO:0000259" key="4">
    <source>
        <dbReference type="PROSITE" id="PS50104"/>
    </source>
</evidence>
<dbReference type="InterPro" id="IPR011044">
    <property type="entry name" value="Quino_amine_DH_bsu"/>
</dbReference>
<dbReference type="GO" id="GO:0007165">
    <property type="term" value="P:signal transduction"/>
    <property type="evidence" value="ECO:0007669"/>
    <property type="project" value="InterPro"/>
</dbReference>
<dbReference type="SMART" id="SM00255">
    <property type="entry name" value="TIR"/>
    <property type="match status" value="1"/>
</dbReference>
<dbReference type="InterPro" id="IPR035897">
    <property type="entry name" value="Toll_tir_struct_dom_sf"/>
</dbReference>
<feature type="transmembrane region" description="Helical" evidence="3">
    <location>
        <begin position="212"/>
        <end position="232"/>
    </location>
</feature>
<dbReference type="InterPro" id="IPR011047">
    <property type="entry name" value="Quinoprotein_ADH-like_sf"/>
</dbReference>
<dbReference type="Gene3D" id="2.130.10.10">
    <property type="entry name" value="YVTN repeat-like/Quinoprotein amine dehydrogenase"/>
    <property type="match status" value="3"/>
</dbReference>
<feature type="repeat" description="WD" evidence="1">
    <location>
        <begin position="1037"/>
        <end position="1066"/>
    </location>
</feature>
<dbReference type="EMBL" id="CP048882">
    <property type="protein sequence ID" value="QPP08110.1"/>
    <property type="molecule type" value="Genomic_DNA"/>
</dbReference>
<evidence type="ECO:0000256" key="1">
    <source>
        <dbReference type="PROSITE-ProRule" id="PRU00221"/>
    </source>
</evidence>
<dbReference type="SUPFAM" id="SSF50998">
    <property type="entry name" value="Quinoprotein alcohol dehydrogenase-like"/>
    <property type="match status" value="1"/>
</dbReference>
<feature type="domain" description="TIR" evidence="4">
    <location>
        <begin position="259"/>
        <end position="401"/>
    </location>
</feature>
<sequence>MSCLACWGVFLPFLGPWLALCGLLIPITVFFPFPSTAVLWGWRKIRVTYGWSWGRLLRVETVALPVALVALGGVALLATSSRWPVLWWLMAVLLPMGIAACLVAAAVEVRPAAVEIRPADVPDGPGEAGTAAGTVPGGTALRGRVLSVPALAARAALIAVLSGLYVWALGWAARGVGTGNRQPATARIEKGVRWADAQLASSLFGPTYDRQWYWAFLVGAAALLAAGCALLMRNALRRTAAATDPFEAAAGTYEAPAGPTGKVFLSYSRKDTDFARRLSPGLQERLGELWVDWQAINPSEEWRESIARAVRTSDAFVVLLSREALSSTHCWDECRQAMELRKRILPVVIDPELERSSTSGLMRERGWGELTAYQKLPLVEPDEEELAQGVADIADFVHQQHRWVAFHSRLTNLAHQWWESGRAEGLLLRSEELSVAEAWQQHAPDEADFHTGLTEKQRRYLDESRRSVRRRTLRARSLLAAGTAVVVALSGLVAAGQAGAENQYRTALSRKLAALSGDVAGTDPEKSLQYALAARGQADTAEARSAIAERLDAYDAVRTVIAPRGAPVQDVALSRKGDLLIIDRGETTEVWDVKRARSRGLLEGSLLHSGDGGHTALSGDGRTVALQSNDRRRVDLVDTAKLTVKDRFSTAEAGVSFGQITDGQLSPDGKRLLLSGWSSSANESDEVVWDVRRHRLADQSGCFGTMSPSGRSVLCEDGDDFVLRHLTDSGAEEEGGSTELDADADSASFVAFTTRDGALFNVDGEARVYEPGEAKPRVPVPGKAVASWQRAGGPAVFDGRYAVLAEDGKEPFEMWDLLENRRIASASNVEKAIEEGRDGRAPKFEPAWSNARSATPDGSLHASAAADGSVVLWGEDGPGRVSRKLPVPGKDDPYAISPDARTVASATGESVSTWDTRAGRRTGSFQLDGIKGALAFDRSGSLLAVAVMHAPADRDHDEPSELSVEVFRTRDGKRVARLDAGEDSRNHVGDLMFSPGGKKLYGALTGAYKVVEWDLADSGEKPRTVAKTDGYADHAVLSEDGTKLATVSRQGTVGVWDTDSGDRLRTFHEAYGAAFSPDGRTLATTHGGRSVSLWNLRSGKRSGSEFVPEGGAGDVQFSPDGRRLAVVGSPDGGLAGELPVTLWDLSSRRPVGPRLATVHNRGAVRIAPDGDTLVTAGRFGTSVVDVTPGGRVASLCGMVTRKISERDWQEVAPGERLRWPC</sequence>
<gene>
    <name evidence="5" type="ORF">G4Z16_18800</name>
</gene>
<dbReference type="PROSITE" id="PS50104">
    <property type="entry name" value="TIR"/>
    <property type="match status" value="1"/>
</dbReference>
<dbReference type="InterPro" id="IPR015943">
    <property type="entry name" value="WD40/YVTN_repeat-like_dom_sf"/>
</dbReference>
<dbReference type="InterPro" id="IPR001680">
    <property type="entry name" value="WD40_rpt"/>
</dbReference>
<dbReference type="Gene3D" id="3.40.50.10140">
    <property type="entry name" value="Toll/interleukin-1 receptor homology (TIR) domain"/>
    <property type="match status" value="1"/>
</dbReference>
<feature type="transmembrane region" description="Helical" evidence="3">
    <location>
        <begin position="62"/>
        <end position="79"/>
    </location>
</feature>